<evidence type="ECO:0000256" key="8">
    <source>
        <dbReference type="SAM" id="MobiDB-lite"/>
    </source>
</evidence>
<dbReference type="Proteomes" id="UP000274131">
    <property type="component" value="Unassembled WGS sequence"/>
</dbReference>
<evidence type="ECO:0000256" key="1">
    <source>
        <dbReference type="ARBA" id="ARBA00004251"/>
    </source>
</evidence>
<keyword evidence="2" id="KW-0193">Cuticle</keyword>
<feature type="compositionally biased region" description="Low complexity" evidence="8">
    <location>
        <begin position="265"/>
        <end position="275"/>
    </location>
</feature>
<accession>A0A3P6HYF9</accession>
<dbReference type="Pfam" id="PF25057">
    <property type="entry name" value="CUT_N"/>
    <property type="match status" value="1"/>
</dbReference>
<evidence type="ECO:0000259" key="10">
    <source>
        <dbReference type="PROSITE" id="PS51034"/>
    </source>
</evidence>
<keyword evidence="6 9" id="KW-1133">Transmembrane helix</keyword>
<dbReference type="InterPro" id="IPR051962">
    <property type="entry name" value="Cuticlin"/>
</dbReference>
<feature type="compositionally biased region" description="Polar residues" evidence="8">
    <location>
        <begin position="311"/>
        <end position="323"/>
    </location>
</feature>
<dbReference type="PANTHER" id="PTHR22907">
    <property type="entry name" value="GH04558P"/>
    <property type="match status" value="1"/>
</dbReference>
<dbReference type="GO" id="GO:0005886">
    <property type="term" value="C:plasma membrane"/>
    <property type="evidence" value="ECO:0007669"/>
    <property type="project" value="UniProtKB-SubCell"/>
</dbReference>
<proteinExistence type="predicted"/>
<feature type="compositionally biased region" description="Basic residues" evidence="8">
    <location>
        <begin position="300"/>
        <end position="310"/>
    </location>
</feature>
<dbReference type="InterPro" id="IPR056953">
    <property type="entry name" value="CUT_N"/>
</dbReference>
<sequence length="426" mass="47070">MILLCTVQAIPIDNGIVGEPEIGCGPTAITVSFNLQNPFQGNVYVKSLFDQPECKVSGNNGKNAIITLPFDGCNTQRTRSLNPKGIFVSTSVVVSFHPQFVTKVDRAYRVQCFYMESEKTVQTNVDVADLTTVFHSSNVPMPVCRYEILDGGPEGGPVHYAVIGQQVYHKWTCDTETINTFCAIVHSCYVNDGNNNRIEILDDNGCAVDKYLLNNLEYPTDLMAGQESHVYKYADRAQLYYQCQISISVKEPNEQCPRPVCAEPKGFGSSKSSGSNNVITASSTDEKTESGAEGSETHSPKVKQTVRARTQRPNLWPSFTVTPESEAETEEPNPPVTETEIVDSGYGRWRRSADHNVIDVGTDLETLDIIQSAMILPDELRSQKPGYSVEVRHEFCITPLQVSLFFAASIPCLIIVAIVACYVFKH</sequence>
<evidence type="ECO:0000256" key="7">
    <source>
        <dbReference type="ARBA" id="ARBA00023136"/>
    </source>
</evidence>
<keyword evidence="7 9" id="KW-0472">Membrane</keyword>
<organism evidence="11 12">
    <name type="scientific">Enterobius vermicularis</name>
    <name type="common">Human pinworm</name>
    <dbReference type="NCBI Taxonomy" id="51028"/>
    <lineage>
        <taxon>Eukaryota</taxon>
        <taxon>Metazoa</taxon>
        <taxon>Ecdysozoa</taxon>
        <taxon>Nematoda</taxon>
        <taxon>Chromadorea</taxon>
        <taxon>Rhabditida</taxon>
        <taxon>Spirurina</taxon>
        <taxon>Oxyuridomorpha</taxon>
        <taxon>Oxyuroidea</taxon>
        <taxon>Oxyuridae</taxon>
        <taxon>Enterobius</taxon>
    </lineage>
</organism>
<evidence type="ECO:0000313" key="11">
    <source>
        <dbReference type="EMBL" id="VDD94230.1"/>
    </source>
</evidence>
<keyword evidence="4 9" id="KW-0812">Transmembrane</keyword>
<protein>
    <recommendedName>
        <fullName evidence="10">ZP domain-containing protein</fullName>
    </recommendedName>
</protein>
<feature type="compositionally biased region" description="Basic and acidic residues" evidence="8">
    <location>
        <begin position="284"/>
        <end position="299"/>
    </location>
</feature>
<feature type="transmembrane region" description="Helical" evidence="9">
    <location>
        <begin position="402"/>
        <end position="424"/>
    </location>
</feature>
<evidence type="ECO:0000256" key="5">
    <source>
        <dbReference type="ARBA" id="ARBA00022729"/>
    </source>
</evidence>
<evidence type="ECO:0000256" key="2">
    <source>
        <dbReference type="ARBA" id="ARBA00022460"/>
    </source>
</evidence>
<dbReference type="PANTHER" id="PTHR22907:SF51">
    <property type="entry name" value="CUTICLIN-1"/>
    <property type="match status" value="1"/>
</dbReference>
<keyword evidence="5" id="KW-0732">Signal</keyword>
<evidence type="ECO:0000256" key="4">
    <source>
        <dbReference type="ARBA" id="ARBA00022692"/>
    </source>
</evidence>
<dbReference type="AlphaFoldDB" id="A0A3P6HYF9"/>
<evidence type="ECO:0000256" key="9">
    <source>
        <dbReference type="SAM" id="Phobius"/>
    </source>
</evidence>
<evidence type="ECO:0000313" key="12">
    <source>
        <dbReference type="Proteomes" id="UP000274131"/>
    </source>
</evidence>
<keyword evidence="12" id="KW-1185">Reference proteome</keyword>
<evidence type="ECO:0000256" key="3">
    <source>
        <dbReference type="ARBA" id="ARBA00022475"/>
    </source>
</evidence>
<dbReference type="OrthoDB" id="6139674at2759"/>
<gene>
    <name evidence="11" type="ORF">EVEC_LOCUS8981</name>
</gene>
<feature type="domain" description="ZP" evidence="10">
    <location>
        <begin position="23"/>
        <end position="268"/>
    </location>
</feature>
<comment type="subcellular location">
    <subcellularLocation>
        <location evidence="1">Cell membrane</location>
        <topology evidence="1">Single-pass type I membrane protein</topology>
    </subcellularLocation>
</comment>
<name>A0A3P6HYF9_ENTVE</name>
<keyword evidence="3" id="KW-1003">Cell membrane</keyword>
<dbReference type="EMBL" id="UXUI01009734">
    <property type="protein sequence ID" value="VDD94230.1"/>
    <property type="molecule type" value="Genomic_DNA"/>
</dbReference>
<dbReference type="InterPro" id="IPR057475">
    <property type="entry name" value="CUT_C"/>
</dbReference>
<dbReference type="InterPro" id="IPR001507">
    <property type="entry name" value="ZP_dom"/>
</dbReference>
<dbReference type="PROSITE" id="PS51034">
    <property type="entry name" value="ZP_2"/>
    <property type="match status" value="1"/>
</dbReference>
<dbReference type="STRING" id="51028.A0A3P6HYF9"/>
<evidence type="ECO:0000256" key="6">
    <source>
        <dbReference type="ARBA" id="ARBA00022989"/>
    </source>
</evidence>
<dbReference type="SMART" id="SM00241">
    <property type="entry name" value="ZP"/>
    <property type="match status" value="1"/>
</dbReference>
<reference evidence="11 12" key="1">
    <citation type="submission" date="2018-10" db="EMBL/GenBank/DDBJ databases">
        <authorList>
            <consortium name="Pathogen Informatics"/>
        </authorList>
    </citation>
    <scope>NUCLEOTIDE SEQUENCE [LARGE SCALE GENOMIC DNA]</scope>
</reference>
<feature type="region of interest" description="Disordered" evidence="8">
    <location>
        <begin position="264"/>
        <end position="337"/>
    </location>
</feature>
<dbReference type="GO" id="GO:0042302">
    <property type="term" value="F:structural constituent of cuticle"/>
    <property type="evidence" value="ECO:0007669"/>
    <property type="project" value="UniProtKB-KW"/>
</dbReference>
<dbReference type="Pfam" id="PF25301">
    <property type="entry name" value="CUT_C"/>
    <property type="match status" value="1"/>
</dbReference>